<reference evidence="2" key="1">
    <citation type="submission" date="2022-03" db="EMBL/GenBank/DDBJ databases">
        <authorList>
            <person name="Lindestad O."/>
        </authorList>
    </citation>
    <scope>NUCLEOTIDE SEQUENCE</scope>
</reference>
<evidence type="ECO:0000313" key="3">
    <source>
        <dbReference type="Proteomes" id="UP000838756"/>
    </source>
</evidence>
<feature type="compositionally biased region" description="Acidic residues" evidence="1">
    <location>
        <begin position="54"/>
        <end position="63"/>
    </location>
</feature>
<evidence type="ECO:0000313" key="2">
    <source>
        <dbReference type="EMBL" id="CAH2211099.1"/>
    </source>
</evidence>
<dbReference type="OrthoDB" id="7461859at2759"/>
<proteinExistence type="predicted"/>
<evidence type="ECO:0000256" key="1">
    <source>
        <dbReference type="SAM" id="MobiDB-lite"/>
    </source>
</evidence>
<sequence length="170" mass="18825">MLLLLLCAGAVSSAPQDSDVTFVKIQPLLSAERASGESGELVRRARQDDVTAALDDEDTEAPEPAEVAPPRERITSPRTGVPERISSLRTTTARSFARPRPTQPSPRFISKLSYFEDDGFSSGVSNNLVEKFGKDARKFQTSCRCEKIWNCPKLQITVPRCPNEYFLCCD</sequence>
<comment type="caution">
    <text evidence="2">The sequence shown here is derived from an EMBL/GenBank/DDBJ whole genome shotgun (WGS) entry which is preliminary data.</text>
</comment>
<dbReference type="Proteomes" id="UP000838756">
    <property type="component" value="Unassembled WGS sequence"/>
</dbReference>
<gene>
    <name evidence="2" type="primary">jg18561</name>
    <name evidence="2" type="ORF">PAEG_LOCUS2936</name>
</gene>
<dbReference type="EMBL" id="CAKXAJ010009186">
    <property type="protein sequence ID" value="CAH2211099.1"/>
    <property type="molecule type" value="Genomic_DNA"/>
</dbReference>
<name>A0A8S4QM01_9NEOP</name>
<dbReference type="AlphaFoldDB" id="A0A8S4QM01"/>
<accession>A0A8S4QM01</accession>
<protein>
    <submittedName>
        <fullName evidence="2">Jg18561 protein</fullName>
    </submittedName>
</protein>
<organism evidence="2 3">
    <name type="scientific">Pararge aegeria aegeria</name>
    <dbReference type="NCBI Taxonomy" id="348720"/>
    <lineage>
        <taxon>Eukaryota</taxon>
        <taxon>Metazoa</taxon>
        <taxon>Ecdysozoa</taxon>
        <taxon>Arthropoda</taxon>
        <taxon>Hexapoda</taxon>
        <taxon>Insecta</taxon>
        <taxon>Pterygota</taxon>
        <taxon>Neoptera</taxon>
        <taxon>Endopterygota</taxon>
        <taxon>Lepidoptera</taxon>
        <taxon>Glossata</taxon>
        <taxon>Ditrysia</taxon>
        <taxon>Papilionoidea</taxon>
        <taxon>Nymphalidae</taxon>
        <taxon>Satyrinae</taxon>
        <taxon>Satyrini</taxon>
        <taxon>Parargina</taxon>
        <taxon>Pararge</taxon>
    </lineage>
</organism>
<feature type="region of interest" description="Disordered" evidence="1">
    <location>
        <begin position="52"/>
        <end position="104"/>
    </location>
</feature>
<keyword evidence="3" id="KW-1185">Reference proteome</keyword>